<proteinExistence type="predicted"/>
<name>A0ABS1X4W8_9GAMM</name>
<sequence length="138" mass="15246">MSRKFFPTVCLILLGAPAMAQVRGEGIFERADTNNDGSITREEFVAARQDQFAKFDRNSDGHIDSSDIPKRLAARRQRSGGADFVVGQFDADGDGRVTKEEFVNGPTLIFDRADTDKNNVLDPKELAAAKQAAQSRRR</sequence>
<organism evidence="3 4">
    <name type="scientific">Steroidobacter gossypii</name>
    <dbReference type="NCBI Taxonomy" id="2805490"/>
    <lineage>
        <taxon>Bacteria</taxon>
        <taxon>Pseudomonadati</taxon>
        <taxon>Pseudomonadota</taxon>
        <taxon>Gammaproteobacteria</taxon>
        <taxon>Steroidobacterales</taxon>
        <taxon>Steroidobacteraceae</taxon>
        <taxon>Steroidobacter</taxon>
    </lineage>
</organism>
<comment type="caution">
    <text evidence="3">The sequence shown here is derived from an EMBL/GenBank/DDBJ whole genome shotgun (WGS) entry which is preliminary data.</text>
</comment>
<accession>A0ABS1X4W8</accession>
<dbReference type="InterPro" id="IPR011992">
    <property type="entry name" value="EF-hand-dom_pair"/>
</dbReference>
<keyword evidence="4" id="KW-1185">Reference proteome</keyword>
<dbReference type="EMBL" id="JAEVLS010000008">
    <property type="protein sequence ID" value="MBM0108265.1"/>
    <property type="molecule type" value="Genomic_DNA"/>
</dbReference>
<feature type="domain" description="EF-hand" evidence="2">
    <location>
        <begin position="19"/>
        <end position="54"/>
    </location>
</feature>
<feature type="signal peptide" evidence="1">
    <location>
        <begin position="1"/>
        <end position="20"/>
    </location>
</feature>
<gene>
    <name evidence="3" type="ORF">JM946_26340</name>
</gene>
<dbReference type="Proteomes" id="UP000661077">
    <property type="component" value="Unassembled WGS sequence"/>
</dbReference>
<dbReference type="SMART" id="SM00054">
    <property type="entry name" value="EFh"/>
    <property type="match status" value="3"/>
</dbReference>
<dbReference type="InterPro" id="IPR002048">
    <property type="entry name" value="EF_hand_dom"/>
</dbReference>
<dbReference type="Gene3D" id="1.10.238.10">
    <property type="entry name" value="EF-hand"/>
    <property type="match status" value="2"/>
</dbReference>
<dbReference type="InterPro" id="IPR018247">
    <property type="entry name" value="EF_Hand_1_Ca_BS"/>
</dbReference>
<keyword evidence="1" id="KW-0732">Signal</keyword>
<dbReference type="SUPFAM" id="SSF47473">
    <property type="entry name" value="EF-hand"/>
    <property type="match status" value="1"/>
</dbReference>
<evidence type="ECO:0000256" key="1">
    <source>
        <dbReference type="SAM" id="SignalP"/>
    </source>
</evidence>
<evidence type="ECO:0000259" key="2">
    <source>
        <dbReference type="PROSITE" id="PS50222"/>
    </source>
</evidence>
<feature type="chain" id="PRO_5046351273" evidence="1">
    <location>
        <begin position="21"/>
        <end position="138"/>
    </location>
</feature>
<reference evidence="3 4" key="1">
    <citation type="journal article" date="2021" name="Int. J. Syst. Evol. Microbiol.">
        <title>Steroidobacter gossypii sp. nov., isolated from soil of cotton cropping field.</title>
        <authorList>
            <person name="Huang R."/>
            <person name="Yang S."/>
            <person name="Zhen C."/>
            <person name="Liu W."/>
        </authorList>
    </citation>
    <scope>NUCLEOTIDE SEQUENCE [LARGE SCALE GENOMIC DNA]</scope>
    <source>
        <strain evidence="3 4">S1-65</strain>
    </source>
</reference>
<protein>
    <submittedName>
        <fullName evidence="3">EF-hand domain-containing protein</fullName>
    </submittedName>
</protein>
<dbReference type="PROSITE" id="PS50222">
    <property type="entry name" value="EF_HAND_2"/>
    <property type="match status" value="2"/>
</dbReference>
<feature type="domain" description="EF-hand" evidence="2">
    <location>
        <begin position="88"/>
        <end position="112"/>
    </location>
</feature>
<dbReference type="PROSITE" id="PS00018">
    <property type="entry name" value="EF_HAND_1"/>
    <property type="match status" value="3"/>
</dbReference>
<evidence type="ECO:0000313" key="4">
    <source>
        <dbReference type="Proteomes" id="UP000661077"/>
    </source>
</evidence>
<evidence type="ECO:0000313" key="3">
    <source>
        <dbReference type="EMBL" id="MBM0108265.1"/>
    </source>
</evidence>
<dbReference type="RefSeq" id="WP_203170413.1">
    <property type="nucleotide sequence ID" value="NZ_JAEVLS010000008.1"/>
</dbReference>
<dbReference type="Pfam" id="PF13202">
    <property type="entry name" value="EF-hand_5"/>
    <property type="match status" value="4"/>
</dbReference>